<evidence type="ECO:0000256" key="1">
    <source>
        <dbReference type="SAM" id="Coils"/>
    </source>
</evidence>
<name>A0ABW2F6K6_9GAMM</name>
<keyword evidence="2" id="KW-1133">Transmembrane helix</keyword>
<comment type="caution">
    <text evidence="3">The sequence shown here is derived from an EMBL/GenBank/DDBJ whole genome shotgun (WGS) entry which is preliminary data.</text>
</comment>
<organism evidence="3 4">
    <name type="scientific">Halomonas salifodinae</name>
    <dbReference type="NCBI Taxonomy" id="438745"/>
    <lineage>
        <taxon>Bacteria</taxon>
        <taxon>Pseudomonadati</taxon>
        <taxon>Pseudomonadota</taxon>
        <taxon>Gammaproteobacteria</taxon>
        <taxon>Oceanospirillales</taxon>
        <taxon>Halomonadaceae</taxon>
        <taxon>Halomonas</taxon>
    </lineage>
</organism>
<sequence length="213" mass="24699">MNLLDIVISAIGSAALIGAVAWLSKNWIKARLENAIKYEYSVKLESHKNELKVKTDKLLLELKNQADIEFEKYKVRVGPYSEKQFERYNELWVKMVELKYGMSELWDHAGQDALERFSGDLRELVNTLEKSALLVEPEHYKELMGSMNVFAQYQFGKQTLIDLRKISGDRYVEGVTEQISQLIRENEESRRRLLKALDNLMDPMRKQINGAIG</sequence>
<keyword evidence="4" id="KW-1185">Reference proteome</keyword>
<dbReference type="Proteomes" id="UP001596411">
    <property type="component" value="Unassembled WGS sequence"/>
</dbReference>
<proteinExistence type="predicted"/>
<keyword evidence="1" id="KW-0175">Coiled coil</keyword>
<accession>A0ABW2F6K6</accession>
<keyword evidence="2" id="KW-0812">Transmembrane</keyword>
<protein>
    <submittedName>
        <fullName evidence="3">Uncharacterized protein</fullName>
    </submittedName>
</protein>
<evidence type="ECO:0000313" key="4">
    <source>
        <dbReference type="Proteomes" id="UP001596411"/>
    </source>
</evidence>
<feature type="transmembrane region" description="Helical" evidence="2">
    <location>
        <begin position="6"/>
        <end position="24"/>
    </location>
</feature>
<gene>
    <name evidence="3" type="ORF">ACFQH5_19200</name>
</gene>
<evidence type="ECO:0000313" key="3">
    <source>
        <dbReference type="EMBL" id="MFC7091674.1"/>
    </source>
</evidence>
<dbReference type="EMBL" id="JBHSZP010000040">
    <property type="protein sequence ID" value="MFC7091674.1"/>
    <property type="molecule type" value="Genomic_DNA"/>
</dbReference>
<feature type="coiled-coil region" evidence="1">
    <location>
        <begin position="172"/>
        <end position="199"/>
    </location>
</feature>
<evidence type="ECO:0000256" key="2">
    <source>
        <dbReference type="SAM" id="Phobius"/>
    </source>
</evidence>
<keyword evidence="2" id="KW-0472">Membrane</keyword>
<reference evidence="4" key="1">
    <citation type="journal article" date="2019" name="Int. J. Syst. Evol. Microbiol.">
        <title>The Global Catalogue of Microorganisms (GCM) 10K type strain sequencing project: providing services to taxonomists for standard genome sequencing and annotation.</title>
        <authorList>
            <consortium name="The Broad Institute Genomics Platform"/>
            <consortium name="The Broad Institute Genome Sequencing Center for Infectious Disease"/>
            <person name="Wu L."/>
            <person name="Ma J."/>
        </authorList>
    </citation>
    <scope>NUCLEOTIDE SEQUENCE [LARGE SCALE GENOMIC DNA]</scope>
    <source>
        <strain evidence="4">CGMCC 1.13666</strain>
    </source>
</reference>
<dbReference type="RefSeq" id="WP_346064064.1">
    <property type="nucleotide sequence ID" value="NZ_BAAADR010000043.1"/>
</dbReference>